<proteinExistence type="predicted"/>
<evidence type="ECO:0000313" key="2">
    <source>
        <dbReference type="Proteomes" id="UP000663873"/>
    </source>
</evidence>
<organism evidence="1 2">
    <name type="scientific">Rotaria socialis</name>
    <dbReference type="NCBI Taxonomy" id="392032"/>
    <lineage>
        <taxon>Eukaryota</taxon>
        <taxon>Metazoa</taxon>
        <taxon>Spiralia</taxon>
        <taxon>Gnathifera</taxon>
        <taxon>Rotifera</taxon>
        <taxon>Eurotatoria</taxon>
        <taxon>Bdelloidea</taxon>
        <taxon>Philodinida</taxon>
        <taxon>Philodinidae</taxon>
        <taxon>Rotaria</taxon>
    </lineage>
</organism>
<dbReference type="EMBL" id="CAJOBP010079901">
    <property type="protein sequence ID" value="CAF4911221.1"/>
    <property type="molecule type" value="Genomic_DNA"/>
</dbReference>
<name>A0A821VME3_9BILA</name>
<dbReference type="AlphaFoldDB" id="A0A821VME3"/>
<sequence>WLDIRLLALQANVILQSSCANQHDSTISTLESSVYCAPNVTLETSQDTTLQSEITSTIVLQRTNKEPWEP</sequence>
<gene>
    <name evidence="1" type="ORF">UJA718_LOCUS45979</name>
</gene>
<dbReference type="Proteomes" id="UP000663873">
    <property type="component" value="Unassembled WGS sequence"/>
</dbReference>
<keyword evidence="2" id="KW-1185">Reference proteome</keyword>
<evidence type="ECO:0000313" key="1">
    <source>
        <dbReference type="EMBL" id="CAF4911221.1"/>
    </source>
</evidence>
<reference evidence="1" key="1">
    <citation type="submission" date="2021-02" db="EMBL/GenBank/DDBJ databases">
        <authorList>
            <person name="Nowell W R."/>
        </authorList>
    </citation>
    <scope>NUCLEOTIDE SEQUENCE</scope>
</reference>
<feature type="non-terminal residue" evidence="1">
    <location>
        <position position="70"/>
    </location>
</feature>
<accession>A0A821VME3</accession>
<feature type="non-terminal residue" evidence="1">
    <location>
        <position position="1"/>
    </location>
</feature>
<comment type="caution">
    <text evidence="1">The sequence shown here is derived from an EMBL/GenBank/DDBJ whole genome shotgun (WGS) entry which is preliminary data.</text>
</comment>
<protein>
    <submittedName>
        <fullName evidence="1">Uncharacterized protein</fullName>
    </submittedName>
</protein>